<dbReference type="Proteomes" id="UP001321473">
    <property type="component" value="Unassembled WGS sequence"/>
</dbReference>
<proteinExistence type="predicted"/>
<sequence>MCCLSIVHQGDEDCTCCCRSVTFRHAATQGKSPGCSTASRLFQPKRLHTPHLALRIGKESRSNFRCPL</sequence>
<keyword evidence="2" id="KW-1185">Reference proteome</keyword>
<organism evidence="1 2">
    <name type="scientific">Amblyomma americanum</name>
    <name type="common">Lone star tick</name>
    <dbReference type="NCBI Taxonomy" id="6943"/>
    <lineage>
        <taxon>Eukaryota</taxon>
        <taxon>Metazoa</taxon>
        <taxon>Ecdysozoa</taxon>
        <taxon>Arthropoda</taxon>
        <taxon>Chelicerata</taxon>
        <taxon>Arachnida</taxon>
        <taxon>Acari</taxon>
        <taxon>Parasitiformes</taxon>
        <taxon>Ixodida</taxon>
        <taxon>Ixodoidea</taxon>
        <taxon>Ixodidae</taxon>
        <taxon>Amblyomminae</taxon>
        <taxon>Amblyomma</taxon>
    </lineage>
</organism>
<evidence type="ECO:0000313" key="2">
    <source>
        <dbReference type="Proteomes" id="UP001321473"/>
    </source>
</evidence>
<accession>A0AAQ4F895</accession>
<reference evidence="1 2" key="1">
    <citation type="journal article" date="2023" name="Arcadia Sci">
        <title>De novo assembly of a long-read Amblyomma americanum tick genome.</title>
        <authorList>
            <person name="Chou S."/>
            <person name="Poskanzer K.E."/>
            <person name="Rollins M."/>
            <person name="Thuy-Boun P.S."/>
        </authorList>
    </citation>
    <scope>NUCLEOTIDE SEQUENCE [LARGE SCALE GENOMIC DNA]</scope>
    <source>
        <strain evidence="1">F_SG_1</strain>
        <tissue evidence="1">Salivary glands</tissue>
    </source>
</reference>
<comment type="caution">
    <text evidence="1">The sequence shown here is derived from an EMBL/GenBank/DDBJ whole genome shotgun (WGS) entry which is preliminary data.</text>
</comment>
<evidence type="ECO:0000313" key="1">
    <source>
        <dbReference type="EMBL" id="KAK8783400.1"/>
    </source>
</evidence>
<name>A0AAQ4F895_AMBAM</name>
<gene>
    <name evidence="1" type="ORF">V5799_010235</name>
</gene>
<protein>
    <submittedName>
        <fullName evidence="1">Uncharacterized protein</fullName>
    </submittedName>
</protein>
<dbReference type="EMBL" id="JARKHS020005594">
    <property type="protein sequence ID" value="KAK8783400.1"/>
    <property type="molecule type" value="Genomic_DNA"/>
</dbReference>
<dbReference type="AlphaFoldDB" id="A0AAQ4F895"/>